<feature type="compositionally biased region" description="Polar residues" evidence="1">
    <location>
        <begin position="195"/>
        <end position="204"/>
    </location>
</feature>
<feature type="compositionally biased region" description="Polar residues" evidence="1">
    <location>
        <begin position="15"/>
        <end position="36"/>
    </location>
</feature>
<gene>
    <name evidence="2" type="ORF">PGT21_004799</name>
    <name evidence="3" type="ORF">PGTUg99_022089</name>
</gene>
<feature type="compositionally biased region" description="Pro residues" evidence="1">
    <location>
        <begin position="1361"/>
        <end position="1370"/>
    </location>
</feature>
<feature type="region of interest" description="Disordered" evidence="1">
    <location>
        <begin position="1062"/>
        <end position="1185"/>
    </location>
</feature>
<feature type="compositionally biased region" description="Acidic residues" evidence="1">
    <location>
        <begin position="731"/>
        <end position="742"/>
    </location>
</feature>
<feature type="compositionally biased region" description="Basic residues" evidence="1">
    <location>
        <begin position="1347"/>
        <end position="1356"/>
    </location>
</feature>
<feature type="compositionally biased region" description="Low complexity" evidence="1">
    <location>
        <begin position="113"/>
        <end position="122"/>
    </location>
</feature>
<feature type="compositionally biased region" description="Polar residues" evidence="1">
    <location>
        <begin position="214"/>
        <end position="224"/>
    </location>
</feature>
<feature type="compositionally biased region" description="Basic and acidic residues" evidence="1">
    <location>
        <begin position="349"/>
        <end position="359"/>
    </location>
</feature>
<feature type="compositionally biased region" description="Polar residues" evidence="1">
    <location>
        <begin position="362"/>
        <end position="375"/>
    </location>
</feature>
<dbReference type="OrthoDB" id="2504954at2759"/>
<evidence type="ECO:0000313" key="2">
    <source>
        <dbReference type="EMBL" id="KAA1076374.1"/>
    </source>
</evidence>
<dbReference type="Proteomes" id="UP000324748">
    <property type="component" value="Unassembled WGS sequence"/>
</dbReference>
<evidence type="ECO:0000313" key="3">
    <source>
        <dbReference type="EMBL" id="KAA1135574.1"/>
    </source>
</evidence>
<dbReference type="Proteomes" id="UP000325313">
    <property type="component" value="Unassembled WGS sequence"/>
</dbReference>
<feature type="region of interest" description="Disordered" evidence="1">
    <location>
        <begin position="304"/>
        <end position="388"/>
    </location>
</feature>
<evidence type="ECO:0000313" key="5">
    <source>
        <dbReference type="Proteomes" id="UP000325313"/>
    </source>
</evidence>
<feature type="region of interest" description="Disordered" evidence="1">
    <location>
        <begin position="1199"/>
        <end position="1226"/>
    </location>
</feature>
<evidence type="ECO:0000256" key="1">
    <source>
        <dbReference type="SAM" id="MobiDB-lite"/>
    </source>
</evidence>
<dbReference type="EMBL" id="VSWC01000145">
    <property type="protein sequence ID" value="KAA1076374.1"/>
    <property type="molecule type" value="Genomic_DNA"/>
</dbReference>
<sequence>MSSLLPKPKRVYGQERTTTTEEQPVIPPTSTLEPQSSPLPLTPTEEEEEPIQSTTKNFKRIRPLQLNPQSPQPKKLKSKPTNTLEDDDDDDDHELPDIDHAFLNPAIPASPKIICEPDPIINEPDEEDEIDQLESDSEPIQEKPKTKKKKLKGLSKKEKEETQRIIANCERQKNSRLTAACRAPLSRLEDIVKKASTTTPTGAKSRSERPPYSRSHSSTHTINPLNLRLTEKNKKRDQPPTSPIKDFSDDEQDGLPTLEELTSRDRLTTKLKNKTTIPDSLENSKKKEWLANLKKNLAAAPDETIEQLDSDSDIDIIHPPTLTTSHKIDNQPAPSNQLLDPFKQRLSRGKTDSKPDKVQPHLASSRQVPSSSKTKTGSDPKSHNSKGLMEDLLAKSAVDSALLRKKKHTEFLERGGRVITRELTMTSNHNPSDIEKVDLKTILQKNKENADSNKDDDDDLDYDWDDELGSMDEVESSEEEEGEERNQAEDDPDEDEVENSEEDVQMTGRALDVSDADSSSTSKPVALMLPPAVARCSMSSSSSAGFSSPSFAIPQPPPPGQISMTSKILAPDSTSTDRESSRSSKAPASEPSETGEVQPLPGSSSPVDLPGFQFEGPSHSAKKHQTIEGSPTLTGFGNVECSGIDGFSDSGVEGALDLFRQPKSKTGNNSVDNASGFSQLFDEDEGDATFTHPPPLLKPKKTRILDDDDDNARNGQEPGSKTRQAGKLLVADDDDDDDDMNEIDATCVLPAVNVLPEEKERDMMMMVMGAQDTAVEEDEQPTQYVNHRGFLTQHKPNGPPDSPLMSQDVIARTPFALRKDGASWQRRGSIQREMEASPTKGQGGSSSWRVIRSASPVSAPKQPTQVMNAFTKVMDAQKEQTATTFKSPPAPNKKAPGSEGAGKMFLADEADESEDEFEGLLGRRRKGERGSGSDDENGSEGEGSLKDLVDDGEDERDEETRKGDELARRELDKKYQDEMEQRRTEHAQKIVAGKVRLKQARLHRSGDAAISESDSEDDLEIEAVKANKRAQEHAAKKRKRAIHHLADKHASFFKSYEEGTSNAIDDDDLAYLQPQEETKKTNPDEDDDDEDNEEDDDDGERYGYSEGEEKEEEEEEEEDDEDDDDDELPGDILLQGLKKSKKAVDQNAGNENEGAKGEGGGTEGQKRGEKRVRLDSSPVLSSAALPALPFKITNHNTLHHHHRSMIPTKKGPATAGTNDQHEDLDDLYGASKSSKEALSERQRLLVVNELGLGAGSNARETAADQELPRRIGFAGKSATRSSAMSSSVTYFKQTNLATGTDKNPRSSSSLMKEKNKKKKTDVGRSDKLVDHLDPQNGLHRDPSGPKKIGKLARLKAKNPSSNPPPPTTSA</sequence>
<keyword evidence="4" id="KW-1185">Reference proteome</keyword>
<feature type="compositionally biased region" description="Acidic residues" evidence="1">
    <location>
        <begin position="908"/>
        <end position="918"/>
    </location>
</feature>
<evidence type="ECO:0000313" key="4">
    <source>
        <dbReference type="Proteomes" id="UP000324748"/>
    </source>
</evidence>
<accession>A0A5B0MJX1</accession>
<feature type="compositionally biased region" description="Acidic residues" evidence="1">
    <location>
        <begin position="454"/>
        <end position="504"/>
    </location>
</feature>
<feature type="compositionally biased region" description="Basic and acidic residues" evidence="1">
    <location>
        <begin position="1320"/>
        <end position="1344"/>
    </location>
</feature>
<dbReference type="PANTHER" id="PTHR48209:SF2">
    <property type="entry name" value="FI24008P1"/>
    <property type="match status" value="1"/>
</dbReference>
<feature type="compositionally biased region" description="Acidic residues" evidence="1">
    <location>
        <begin position="304"/>
        <end position="314"/>
    </location>
</feature>
<feature type="compositionally biased region" description="Acidic residues" evidence="1">
    <location>
        <begin position="123"/>
        <end position="139"/>
    </location>
</feature>
<feature type="region of interest" description="Disordered" evidence="1">
    <location>
        <begin position="1295"/>
        <end position="1370"/>
    </location>
</feature>
<comment type="caution">
    <text evidence="2">The sequence shown here is derived from an EMBL/GenBank/DDBJ whole genome shotgun (WGS) entry which is preliminary data.</text>
</comment>
<feature type="compositionally biased region" description="Acidic residues" evidence="1">
    <location>
        <begin position="84"/>
        <end position="94"/>
    </location>
</feature>
<feature type="region of interest" description="Disordered" evidence="1">
    <location>
        <begin position="661"/>
        <end position="744"/>
    </location>
</feature>
<feature type="compositionally biased region" description="Polar residues" evidence="1">
    <location>
        <begin position="713"/>
        <end position="723"/>
    </location>
</feature>
<proteinExistence type="predicted"/>
<feature type="compositionally biased region" description="Low complexity" evidence="1">
    <location>
        <begin position="537"/>
        <end position="553"/>
    </location>
</feature>
<feature type="compositionally biased region" description="Acidic residues" evidence="1">
    <location>
        <begin position="1106"/>
        <end position="1129"/>
    </location>
</feature>
<feature type="region of interest" description="Disordered" evidence="1">
    <location>
        <begin position="1"/>
        <end position="280"/>
    </location>
</feature>
<feature type="compositionally biased region" description="Basic residues" evidence="1">
    <location>
        <begin position="145"/>
        <end position="154"/>
    </location>
</feature>
<feature type="compositionally biased region" description="Basic and acidic residues" evidence="1">
    <location>
        <begin position="376"/>
        <end position="388"/>
    </location>
</feature>
<feature type="region of interest" description="Disordered" evidence="1">
    <location>
        <begin position="816"/>
        <end position="987"/>
    </location>
</feature>
<protein>
    <submittedName>
        <fullName evidence="2">Uncharacterized protein</fullName>
    </submittedName>
</protein>
<feature type="compositionally biased region" description="Low complexity" evidence="1">
    <location>
        <begin position="1176"/>
        <end position="1185"/>
    </location>
</feature>
<feature type="compositionally biased region" description="Basic and acidic residues" evidence="1">
    <location>
        <begin position="1164"/>
        <end position="1174"/>
    </location>
</feature>
<dbReference type="PANTHER" id="PTHR48209">
    <property type="entry name" value="AGL056WP"/>
    <property type="match status" value="1"/>
</dbReference>
<dbReference type="EMBL" id="VDEP01000038">
    <property type="protein sequence ID" value="KAA1135574.1"/>
    <property type="molecule type" value="Genomic_DNA"/>
</dbReference>
<feature type="region of interest" description="Disordered" evidence="1">
    <location>
        <begin position="446"/>
        <end position="633"/>
    </location>
</feature>
<feature type="compositionally biased region" description="Basic and acidic residues" evidence="1">
    <location>
        <begin position="958"/>
        <end position="987"/>
    </location>
</feature>
<reference evidence="4 5" key="1">
    <citation type="submission" date="2019-05" db="EMBL/GenBank/DDBJ databases">
        <title>Emergence of the Ug99 lineage of the wheat stem rust pathogen through somatic hybridization.</title>
        <authorList>
            <person name="Li F."/>
            <person name="Upadhyaya N.M."/>
            <person name="Sperschneider J."/>
            <person name="Matny O."/>
            <person name="Nguyen-Phuc H."/>
            <person name="Mago R."/>
            <person name="Raley C."/>
            <person name="Miller M.E."/>
            <person name="Silverstein K.A.T."/>
            <person name="Henningsen E."/>
            <person name="Hirsch C.D."/>
            <person name="Visser B."/>
            <person name="Pretorius Z.A."/>
            <person name="Steffenson B.J."/>
            <person name="Schwessinger B."/>
            <person name="Dodds P.N."/>
            <person name="Figueroa M."/>
        </authorList>
    </citation>
    <scope>NUCLEOTIDE SEQUENCE [LARGE SCALE GENOMIC DNA]</scope>
    <source>
        <strain evidence="2">21-0</strain>
        <strain evidence="3 5">Ug99</strain>
    </source>
</reference>
<name>A0A5B0MJX1_PUCGR</name>
<feature type="compositionally biased region" description="Acidic residues" evidence="1">
    <location>
        <begin position="1084"/>
        <end position="1099"/>
    </location>
</feature>
<feature type="compositionally biased region" description="Polar residues" evidence="1">
    <location>
        <begin position="664"/>
        <end position="678"/>
    </location>
</feature>
<organism evidence="2 4">
    <name type="scientific">Puccinia graminis f. sp. tritici</name>
    <dbReference type="NCBI Taxonomy" id="56615"/>
    <lineage>
        <taxon>Eukaryota</taxon>
        <taxon>Fungi</taxon>
        <taxon>Dikarya</taxon>
        <taxon>Basidiomycota</taxon>
        <taxon>Pucciniomycotina</taxon>
        <taxon>Pucciniomycetes</taxon>
        <taxon>Pucciniales</taxon>
        <taxon>Pucciniaceae</taxon>
        <taxon>Puccinia</taxon>
    </lineage>
</organism>
<feature type="compositionally biased region" description="Low complexity" evidence="1">
    <location>
        <begin position="63"/>
        <end position="73"/>
    </location>
</feature>
<feature type="compositionally biased region" description="Basic and acidic residues" evidence="1">
    <location>
        <begin position="229"/>
        <end position="238"/>
    </location>
</feature>